<evidence type="ECO:0000256" key="4">
    <source>
        <dbReference type="ARBA" id="ARBA00022475"/>
    </source>
</evidence>
<feature type="compositionally biased region" description="Basic residues" evidence="7">
    <location>
        <begin position="79"/>
        <end position="101"/>
    </location>
</feature>
<sequence>MRESSKLAVLSAVSVATILAPISTALANSQWMHSGNYIEKQMNDMKSSVDRHIENLKKGINPHFPSYSSSSRSTVERHHSSHSHPHRHVDHKRREQHHHRVERKTYRYVEHKKTTHHHIHQHHVTPNNSGDALAAGILGLAAGAVLGNVFKKPEQPQIIYQPMPQRQVVYQEVPQVVYQQAPQTQIVYETQSTASYQPLQQPWTRGWFQYCQKRYRSFNPKTGTFRGYDGQDHFCHAPLN</sequence>
<dbReference type="Pfam" id="PF07886">
    <property type="entry name" value="BA14K"/>
    <property type="match status" value="1"/>
</dbReference>
<evidence type="ECO:0000313" key="10">
    <source>
        <dbReference type="Proteomes" id="UP000230791"/>
    </source>
</evidence>
<feature type="chain" id="PRO_5014908642" description="Lectin-like protein BA14k" evidence="8">
    <location>
        <begin position="28"/>
        <end position="240"/>
    </location>
</feature>
<evidence type="ECO:0000256" key="8">
    <source>
        <dbReference type="SAM" id="SignalP"/>
    </source>
</evidence>
<evidence type="ECO:0000256" key="6">
    <source>
        <dbReference type="ARBA" id="ARBA00025321"/>
    </source>
</evidence>
<comment type="subcellular location">
    <subcellularLocation>
        <location evidence="1">Membrane</location>
        <topology evidence="1">Single-pass membrane protein</topology>
    </subcellularLocation>
</comment>
<evidence type="ECO:0000256" key="5">
    <source>
        <dbReference type="ARBA" id="ARBA00022734"/>
    </source>
</evidence>
<dbReference type="Proteomes" id="UP000230791">
    <property type="component" value="Unassembled WGS sequence"/>
</dbReference>
<dbReference type="EMBL" id="NJPP01000002">
    <property type="protein sequence ID" value="PIT70861.1"/>
    <property type="molecule type" value="Genomic_DNA"/>
</dbReference>
<accession>A0A2M6UXC6</accession>
<reference evidence="9 10" key="1">
    <citation type="submission" date="2017-06" db="EMBL/GenBank/DDBJ databases">
        <title>Draft genome of Bartonella tribocorum C635.</title>
        <authorList>
            <person name="Hadjadj L."/>
            <person name="Jiyipong T."/>
            <person name="Diene S.M."/>
            <person name="Morand S."/>
            <person name="Rolain J.-M."/>
        </authorList>
    </citation>
    <scope>NUCLEOTIDE SEQUENCE [LARGE SCALE GENOMIC DNA]</scope>
    <source>
        <strain evidence="9 10">C635</strain>
    </source>
</reference>
<proteinExistence type="inferred from homology"/>
<keyword evidence="4" id="KW-1003">Cell membrane</keyword>
<dbReference type="RefSeq" id="WP_100129961.1">
    <property type="nucleotide sequence ID" value="NZ_CADDYJ010000003.1"/>
</dbReference>
<feature type="region of interest" description="Disordered" evidence="7">
    <location>
        <begin position="58"/>
        <end position="101"/>
    </location>
</feature>
<evidence type="ECO:0000256" key="7">
    <source>
        <dbReference type="SAM" id="MobiDB-lite"/>
    </source>
</evidence>
<evidence type="ECO:0000313" key="9">
    <source>
        <dbReference type="EMBL" id="PIT70861.1"/>
    </source>
</evidence>
<dbReference type="GO" id="GO:0016020">
    <property type="term" value="C:membrane"/>
    <property type="evidence" value="ECO:0007669"/>
    <property type="project" value="UniProtKB-SubCell"/>
</dbReference>
<gene>
    <name evidence="9" type="ORF">CEV08_01145</name>
</gene>
<comment type="similarity">
    <text evidence="2">Belongs to the BA14k family.</text>
</comment>
<organism evidence="9 10">
    <name type="scientific">Bartonella tribocorum</name>
    <dbReference type="NCBI Taxonomy" id="85701"/>
    <lineage>
        <taxon>Bacteria</taxon>
        <taxon>Pseudomonadati</taxon>
        <taxon>Pseudomonadota</taxon>
        <taxon>Alphaproteobacteria</taxon>
        <taxon>Hyphomicrobiales</taxon>
        <taxon>Bartonellaceae</taxon>
        <taxon>Bartonella</taxon>
    </lineage>
</organism>
<dbReference type="InterPro" id="IPR012413">
    <property type="entry name" value="BA14K"/>
</dbReference>
<keyword evidence="8" id="KW-0732">Signal</keyword>
<name>A0A2M6UXC6_9HYPH</name>
<keyword evidence="5" id="KW-0430">Lectin</keyword>
<dbReference type="GO" id="GO:0030246">
    <property type="term" value="F:carbohydrate binding"/>
    <property type="evidence" value="ECO:0007669"/>
    <property type="project" value="UniProtKB-KW"/>
</dbReference>
<dbReference type="AlphaFoldDB" id="A0A2M6UXC6"/>
<feature type="signal peptide" evidence="8">
    <location>
        <begin position="1"/>
        <end position="27"/>
    </location>
</feature>
<evidence type="ECO:0000256" key="2">
    <source>
        <dbReference type="ARBA" id="ARBA00010270"/>
    </source>
</evidence>
<dbReference type="OrthoDB" id="7889197at2"/>
<comment type="function">
    <text evidence="6">Has immunoglobulin-binding and hemagglutination properties, and can bind to mannose. Essential for virulence. May be involved in LPS biosynthesis or polysaccharide transport.</text>
</comment>
<evidence type="ECO:0000256" key="1">
    <source>
        <dbReference type="ARBA" id="ARBA00004167"/>
    </source>
</evidence>
<comment type="caution">
    <text evidence="9">The sequence shown here is derived from an EMBL/GenBank/DDBJ whole genome shotgun (WGS) entry which is preliminary data.</text>
</comment>
<protein>
    <recommendedName>
        <fullName evidence="3">Lectin-like protein BA14k</fullName>
    </recommendedName>
</protein>
<keyword evidence="4" id="KW-0472">Membrane</keyword>
<evidence type="ECO:0000256" key="3">
    <source>
        <dbReference type="ARBA" id="ARBA00020552"/>
    </source>
</evidence>